<dbReference type="GeneID" id="301683456"/>
<comment type="caution">
    <text evidence="2">Lacks conserved residue(s) required for the propagation of feature annotation.</text>
</comment>
<feature type="short sequence motif" description="GXSXG" evidence="2">
    <location>
        <begin position="46"/>
        <end position="50"/>
    </location>
</feature>
<reference evidence="4 5" key="1">
    <citation type="journal article" date="2019" name="J Genomics">
        <title>The Draft Genome of a Hydrogen-producing Cyanobacterium, Arthrospira platensis NIES-46.</title>
        <authorList>
            <person name="Suzuki S."/>
            <person name="Yamaguchi H."/>
            <person name="Kawachi M."/>
        </authorList>
    </citation>
    <scope>NUCLEOTIDE SEQUENCE [LARGE SCALE GENOMIC DNA]</scope>
    <source>
        <strain evidence="4 5">NIES-46</strain>
    </source>
</reference>
<feature type="active site" description="Nucleophile" evidence="2">
    <location>
        <position position="48"/>
    </location>
</feature>
<proteinExistence type="predicted"/>
<evidence type="ECO:0000259" key="3">
    <source>
        <dbReference type="PROSITE" id="PS51635"/>
    </source>
</evidence>
<sequence>MSKRNKGKIAIACQGGGSHAAFTAGVLKRFLQGDVCDRYEIVSLSGTSGGGLCSLLAWYGLVKNQGETAGEVSQKLIDFWEDNSANHLWEQYLNYLTVQSCRFYEKGIIPSYVSNPYTWGGVQEFWQSVTPRREYLDLKKLLEKHIKFSELPRLIKGSSPRLFLGAVNVISGESKIFDSRQNEMEIDAILASAAIPTLFKAVEIGDAAYWDGLFAENPPILSLVDEQIIPPEQWPDELWVIQVNPRACDGIPRTTPEILDRRNQLSGNLSLYQSLEFIEKTNRWLQKGFLNGEMAGISPVKIRQLEIKRSHLEGLDYASKFDRHPSLINHLISVGFEQADAFVEPLLNARDLEDKLTPESQVNITSDIAKYDPGVLWQIGTSSKRLKVSSLGVWTPEYNYDIGSDADPIQSPSLPTIITAPDAEKPPGVASTDRLNIHFQLSRNYQEGELTLFYHRDGSGEDWLFLDGILLIRIWGAGENQKRQTELRLGSLSQGEHTITLTTAKGKGKHRIYELKLVAGVSVSETVWETPVSGVKKTSQKTGNTQALVAELPDSLDGLNFAVTTSEDRSKLCLEVTNSYLNADVLDFRVVEAEVISSEGERLQVLEEGEFLSLGNLPVKDSEPSKLTAEIPLDSGYEPAKIEGVKLEYSGRVLVSGRGRDRLKFAVNNGGDNQP</sequence>
<evidence type="ECO:0000256" key="2">
    <source>
        <dbReference type="PROSITE-ProRule" id="PRU01161"/>
    </source>
</evidence>
<dbReference type="InterPro" id="IPR016035">
    <property type="entry name" value="Acyl_Trfase/lysoPLipase"/>
</dbReference>
<comment type="caution">
    <text evidence="4">The sequence shown here is derived from an EMBL/GenBank/DDBJ whole genome shotgun (WGS) entry which is preliminary data.</text>
</comment>
<feature type="domain" description="PNPLA" evidence="3">
    <location>
        <begin position="11"/>
        <end position="224"/>
    </location>
</feature>
<dbReference type="EMBL" id="BIMW01000102">
    <property type="protein sequence ID" value="GCE94560.1"/>
    <property type="molecule type" value="Genomic_DNA"/>
</dbReference>
<evidence type="ECO:0000313" key="5">
    <source>
        <dbReference type="Proteomes" id="UP000326169"/>
    </source>
</evidence>
<keyword evidence="2" id="KW-0442">Lipid degradation</keyword>
<dbReference type="RefSeq" id="WP_014277334.1">
    <property type="nucleotide sequence ID" value="NZ_BIMW01000102.1"/>
</dbReference>
<accession>A0A5M3T9C6</accession>
<evidence type="ECO:0000256" key="1">
    <source>
        <dbReference type="ARBA" id="ARBA00023098"/>
    </source>
</evidence>
<keyword evidence="5" id="KW-1185">Reference proteome</keyword>
<evidence type="ECO:0000313" key="4">
    <source>
        <dbReference type="EMBL" id="GCE94560.1"/>
    </source>
</evidence>
<dbReference type="Pfam" id="PF01734">
    <property type="entry name" value="Patatin"/>
    <property type="match status" value="1"/>
</dbReference>
<dbReference type="PROSITE" id="PS51635">
    <property type="entry name" value="PNPLA"/>
    <property type="match status" value="1"/>
</dbReference>
<dbReference type="InterPro" id="IPR002641">
    <property type="entry name" value="PNPLA_dom"/>
</dbReference>
<dbReference type="Proteomes" id="UP000326169">
    <property type="component" value="Unassembled WGS sequence"/>
</dbReference>
<keyword evidence="1 2" id="KW-0443">Lipid metabolism</keyword>
<dbReference type="Gene3D" id="3.40.1090.10">
    <property type="entry name" value="Cytosolic phospholipase A2 catalytic domain"/>
    <property type="match status" value="2"/>
</dbReference>
<gene>
    <name evidence="4" type="ORF">NIES46_26180</name>
</gene>
<feature type="active site" description="Proton acceptor" evidence="2">
    <location>
        <position position="211"/>
    </location>
</feature>
<protein>
    <recommendedName>
        <fullName evidence="3">PNPLA domain-containing protein</fullName>
    </recommendedName>
</protein>
<dbReference type="SUPFAM" id="SSF52151">
    <property type="entry name" value="FabD/lysophospholipase-like"/>
    <property type="match status" value="1"/>
</dbReference>
<name>A0A5M3T9C6_LIMPL</name>
<organism evidence="4 5">
    <name type="scientific">Limnospira platensis NIES-46</name>
    <dbReference type="NCBI Taxonomy" id="1236695"/>
    <lineage>
        <taxon>Bacteria</taxon>
        <taxon>Bacillati</taxon>
        <taxon>Cyanobacteriota</taxon>
        <taxon>Cyanophyceae</taxon>
        <taxon>Oscillatoriophycideae</taxon>
        <taxon>Oscillatoriales</taxon>
        <taxon>Sirenicapillariaceae</taxon>
        <taxon>Limnospira</taxon>
    </lineage>
</organism>
<keyword evidence="2" id="KW-0378">Hydrolase</keyword>